<feature type="compositionally biased region" description="Basic and acidic residues" evidence="1">
    <location>
        <begin position="200"/>
        <end position="214"/>
    </location>
</feature>
<feature type="compositionally biased region" description="Polar residues" evidence="1">
    <location>
        <begin position="619"/>
        <end position="635"/>
    </location>
</feature>
<feature type="compositionally biased region" description="Basic and acidic residues" evidence="1">
    <location>
        <begin position="100"/>
        <end position="113"/>
    </location>
</feature>
<name>A0ABR1YMQ9_9PEZI</name>
<proteinExistence type="predicted"/>
<feature type="compositionally biased region" description="Polar residues" evidence="1">
    <location>
        <begin position="826"/>
        <end position="842"/>
    </location>
</feature>
<gene>
    <name evidence="2" type="ORF">HDK90DRAFT_466804</name>
</gene>
<evidence type="ECO:0000313" key="2">
    <source>
        <dbReference type="EMBL" id="KAK8233792.1"/>
    </source>
</evidence>
<feature type="region of interest" description="Disordered" evidence="1">
    <location>
        <begin position="100"/>
        <end position="217"/>
    </location>
</feature>
<feature type="compositionally biased region" description="Acidic residues" evidence="1">
    <location>
        <begin position="65"/>
        <end position="77"/>
    </location>
</feature>
<dbReference type="Pfam" id="PF10336">
    <property type="entry name" value="DUF2420"/>
    <property type="match status" value="1"/>
</dbReference>
<feature type="compositionally biased region" description="Basic and acidic residues" evidence="1">
    <location>
        <begin position="52"/>
        <end position="64"/>
    </location>
</feature>
<feature type="compositionally biased region" description="Basic and acidic residues" evidence="1">
    <location>
        <begin position="720"/>
        <end position="735"/>
    </location>
</feature>
<feature type="compositionally biased region" description="Acidic residues" evidence="1">
    <location>
        <begin position="40"/>
        <end position="51"/>
    </location>
</feature>
<reference evidence="2 3" key="1">
    <citation type="submission" date="2024-04" db="EMBL/GenBank/DDBJ databases">
        <title>Phyllosticta paracitricarpa is synonymous to the EU quarantine fungus P. citricarpa based on phylogenomic analyses.</title>
        <authorList>
            <consortium name="Lawrence Berkeley National Laboratory"/>
            <person name="Van Ingen-Buijs V.A."/>
            <person name="Van Westerhoven A.C."/>
            <person name="Haridas S."/>
            <person name="Skiadas P."/>
            <person name="Martin F."/>
            <person name="Groenewald J.Z."/>
            <person name="Crous P.W."/>
            <person name="Seidl M.F."/>
        </authorList>
    </citation>
    <scope>NUCLEOTIDE SEQUENCE [LARGE SCALE GENOMIC DNA]</scope>
    <source>
        <strain evidence="2 3">CBS 123374</strain>
    </source>
</reference>
<feature type="compositionally biased region" description="Basic and acidic residues" evidence="1">
    <location>
        <begin position="768"/>
        <end position="777"/>
    </location>
</feature>
<feature type="compositionally biased region" description="Acidic residues" evidence="1">
    <location>
        <begin position="698"/>
        <end position="714"/>
    </location>
</feature>
<feature type="compositionally biased region" description="Basic and acidic residues" evidence="1">
    <location>
        <begin position="803"/>
        <end position="821"/>
    </location>
</feature>
<feature type="compositionally biased region" description="Basic and acidic residues" evidence="1">
    <location>
        <begin position="851"/>
        <end position="863"/>
    </location>
</feature>
<feature type="compositionally biased region" description="Acidic residues" evidence="1">
    <location>
        <begin position="114"/>
        <end position="130"/>
    </location>
</feature>
<evidence type="ECO:0000313" key="3">
    <source>
        <dbReference type="Proteomes" id="UP001492380"/>
    </source>
</evidence>
<evidence type="ECO:0000256" key="1">
    <source>
        <dbReference type="SAM" id="MobiDB-lite"/>
    </source>
</evidence>
<accession>A0ABR1YMQ9</accession>
<dbReference type="EMBL" id="JBBWRZ010000006">
    <property type="protein sequence ID" value="KAK8233792.1"/>
    <property type="molecule type" value="Genomic_DNA"/>
</dbReference>
<feature type="compositionally biased region" description="Basic and acidic residues" evidence="1">
    <location>
        <begin position="684"/>
        <end position="695"/>
    </location>
</feature>
<feature type="compositionally biased region" description="Basic and acidic residues" evidence="1">
    <location>
        <begin position="904"/>
        <end position="914"/>
    </location>
</feature>
<dbReference type="Proteomes" id="UP001492380">
    <property type="component" value="Unassembled WGS sequence"/>
</dbReference>
<feature type="compositionally biased region" description="Basic and acidic residues" evidence="1">
    <location>
        <begin position="605"/>
        <end position="618"/>
    </location>
</feature>
<feature type="compositionally biased region" description="Acidic residues" evidence="1">
    <location>
        <begin position="569"/>
        <end position="578"/>
    </location>
</feature>
<dbReference type="InterPro" id="IPR018822">
    <property type="entry name" value="UPF0646"/>
</dbReference>
<feature type="compositionally biased region" description="Acidic residues" evidence="1">
    <location>
        <begin position="870"/>
        <end position="881"/>
    </location>
</feature>
<feature type="region of interest" description="Disordered" evidence="1">
    <location>
        <begin position="1"/>
        <end position="20"/>
    </location>
</feature>
<sequence>MAMAANHAVPGLQVTAPEEDMEISDYERTADDIDIDIDISVEPVREEDDYMVDDRSEHENKDDMMLDGDGQEDEDGMMQDNFSVPDEHLTDASEIGYVDIEVKEAPHEPADTEVRDEDQVDDFIDYDDNVALEQKEEPQPLKTQSEPAPVSTQDAFESISNVPGAEKRDASPQQAVENKPASPQAAPQHPGETELQSSHISEDPGREQSDKGVENFDAAAVSVAGLASDPLVRATQESNSNEHHSEAAAVAPEDAPGEQEVPEKHSDPEQPQHQPADSKPEPEPSSETNQAENPAEDVDNVVTSSHEKQDVENQPMSTQPLHPVVVVYNDDEISLFPPSDGDTSGSYYFLQDEDLAHGSIRSLLEACRQVLGETVQHEDELEIDVAELGLRVTEESLDAAQCSFSQVLDAYVQLQRNDGIESPGPLYVALNTRTKFSARLESIVKAVADGKGMSQLTFPEYTAEEPYSDSPDHHEQQPGSHPEETEQAHRNDDAANASAHSPASGRQDEVPDGSVDQGQVATPGPSAESAGVDVEASSADVKPEGDFGTASLDYQYQSYETGEGHYAEEELPEYESEDEKPTQVVADSEVVATEDSSAAPLNEHGAFEDTHKGDDGESHGSSTVRGDNTPATTEGGNLAVPHVPEPASQHSKDIDSSVEYDHAQEFAENADVADQAQNTVEEFGDFKEHDIHAGEDGYPGEENEENDNGEEAQEFNESGHIGEEYEQAEEHDSNQQHETGLSSHEEHFDLPSDEEHDGYDPSSLYRNDTADEDHVQENDDLNEATFADQDVGEYVVVEEEDAHEYTAENHDLAINDDDGHSPLHGKQSNDPYADQTVENNAGATLAELGDDVQRTADDQDHPDTTSAGGVDDDTIDYDDEELSRNSEEPSTAEGVAASPSSFKRNWEEFDHGEETANNDQGKFYPWIMKGIPC</sequence>
<feature type="compositionally biased region" description="Polar residues" evidence="1">
    <location>
        <begin position="141"/>
        <end position="161"/>
    </location>
</feature>
<keyword evidence="3" id="KW-1185">Reference proteome</keyword>
<feature type="region of interest" description="Disordered" evidence="1">
    <location>
        <begin position="40"/>
        <end position="84"/>
    </location>
</feature>
<feature type="compositionally biased region" description="Basic and acidic residues" evidence="1">
    <location>
        <begin position="261"/>
        <end position="282"/>
    </location>
</feature>
<organism evidence="2 3">
    <name type="scientific">Phyllosticta capitalensis</name>
    <dbReference type="NCBI Taxonomy" id="121624"/>
    <lineage>
        <taxon>Eukaryota</taxon>
        <taxon>Fungi</taxon>
        <taxon>Dikarya</taxon>
        <taxon>Ascomycota</taxon>
        <taxon>Pezizomycotina</taxon>
        <taxon>Dothideomycetes</taxon>
        <taxon>Dothideomycetes incertae sedis</taxon>
        <taxon>Botryosphaeriales</taxon>
        <taxon>Phyllostictaceae</taxon>
        <taxon>Phyllosticta</taxon>
    </lineage>
</organism>
<comment type="caution">
    <text evidence="2">The sequence shown here is derived from an EMBL/GenBank/DDBJ whole genome shotgun (WGS) entry which is preliminary data.</text>
</comment>
<protein>
    <submittedName>
        <fullName evidence="2">Uncharacterized protein</fullName>
    </submittedName>
</protein>
<feature type="compositionally biased region" description="Basic and acidic residues" evidence="1">
    <location>
        <begin position="470"/>
        <end position="493"/>
    </location>
</feature>
<feature type="region of interest" description="Disordered" evidence="1">
    <location>
        <begin position="463"/>
        <end position="920"/>
    </location>
</feature>
<feature type="compositionally biased region" description="Basic and acidic residues" evidence="1">
    <location>
        <begin position="650"/>
        <end position="665"/>
    </location>
</feature>
<feature type="region of interest" description="Disordered" evidence="1">
    <location>
        <begin position="229"/>
        <end position="297"/>
    </location>
</feature>